<evidence type="ECO:0000313" key="1">
    <source>
        <dbReference type="EMBL" id="EFE8675852.1"/>
    </source>
</evidence>
<evidence type="ECO:0000313" key="2">
    <source>
        <dbReference type="Proteomes" id="UP000533482"/>
    </source>
</evidence>
<dbReference type="AlphaFoldDB" id="A0A8S7N627"/>
<organism evidence="1 2">
    <name type="scientific">Escherichia coli</name>
    <dbReference type="NCBI Taxonomy" id="562"/>
    <lineage>
        <taxon>Bacteria</taxon>
        <taxon>Pseudomonadati</taxon>
        <taxon>Pseudomonadota</taxon>
        <taxon>Gammaproteobacteria</taxon>
        <taxon>Enterobacterales</taxon>
        <taxon>Enterobacteriaceae</taxon>
        <taxon>Escherichia</taxon>
    </lineage>
</organism>
<reference evidence="1 2" key="1">
    <citation type="submission" date="2019-09" db="EMBL/GenBank/DDBJ databases">
        <authorList>
            <consortium name="NARMS: The National Antimicrobial Resistance Monitoring System"/>
        </authorList>
    </citation>
    <scope>NUCLEOTIDE SEQUENCE [LARGE SCALE GENOMIC DNA]</scope>
    <source>
        <strain evidence="1 2">FSIS11923834</strain>
    </source>
</reference>
<comment type="caution">
    <text evidence="1">The sequence shown here is derived from an EMBL/GenBank/DDBJ whole genome shotgun (WGS) entry which is preliminary data.</text>
</comment>
<proteinExistence type="predicted"/>
<name>A0A8S7N627_ECOLX</name>
<gene>
    <name evidence="1" type="ORF">F7N46_22530</name>
</gene>
<protein>
    <submittedName>
        <fullName evidence="1">Uncharacterized protein</fullName>
    </submittedName>
</protein>
<dbReference type="Proteomes" id="UP000533482">
    <property type="component" value="Unassembled WGS sequence"/>
</dbReference>
<dbReference type="EMBL" id="AASOHJ010000043">
    <property type="protein sequence ID" value="EFE8675852.1"/>
    <property type="molecule type" value="Genomic_DNA"/>
</dbReference>
<dbReference type="RefSeq" id="WP_187215083.1">
    <property type="nucleotide sequence ID" value="NZ_JAOQIZ010000053.1"/>
</dbReference>
<accession>A0A8S7N627</accession>
<sequence length="142" mass="16670">MCNNITTHNSKICSLLIKERKNIFEWVSGGDTLSAIYKKLCDKHPEKAFSSNGFLYSFRNYDYDLYMAALKNKSKTRLLILKNYDKIAASICSGHTLKEVYQIICEQTSYSRFITQLRKNYPELHLQGKMNRITRLKKRDSR</sequence>